<evidence type="ECO:0000313" key="3">
    <source>
        <dbReference type="Proteomes" id="UP001107558"/>
    </source>
</evidence>
<sequence>MFLFIQLMLNELLIPSNHNLLLAKMKRLGFRGKILNLIKDYLADRKQFVKINDYESDLITIQFGVPQGSNLGPLLFVIMLSDLQFINLHATIIEFADDILLI</sequence>
<evidence type="ECO:0000259" key="1">
    <source>
        <dbReference type="PROSITE" id="PS50878"/>
    </source>
</evidence>
<feature type="domain" description="Reverse transcriptase" evidence="1">
    <location>
        <begin position="1"/>
        <end position="102"/>
    </location>
</feature>
<dbReference type="AlphaFoldDB" id="A0A9J6C587"/>
<dbReference type="PANTHER" id="PTHR33332">
    <property type="entry name" value="REVERSE TRANSCRIPTASE DOMAIN-CONTAINING PROTEIN"/>
    <property type="match status" value="1"/>
</dbReference>
<gene>
    <name evidence="2" type="ORF">PVAND_006925</name>
</gene>
<protein>
    <recommendedName>
        <fullName evidence="1">Reverse transcriptase domain-containing protein</fullName>
    </recommendedName>
</protein>
<dbReference type="Pfam" id="PF00078">
    <property type="entry name" value="RVT_1"/>
    <property type="match status" value="1"/>
</dbReference>
<dbReference type="EMBL" id="JADBJN010000002">
    <property type="protein sequence ID" value="KAG5677143.1"/>
    <property type="molecule type" value="Genomic_DNA"/>
</dbReference>
<dbReference type="Proteomes" id="UP001107558">
    <property type="component" value="Chromosome 2"/>
</dbReference>
<keyword evidence="3" id="KW-1185">Reference proteome</keyword>
<dbReference type="InterPro" id="IPR000477">
    <property type="entry name" value="RT_dom"/>
</dbReference>
<reference evidence="2" key="1">
    <citation type="submission" date="2021-03" db="EMBL/GenBank/DDBJ databases">
        <title>Chromosome level genome of the anhydrobiotic midge Polypedilum vanderplanki.</title>
        <authorList>
            <person name="Yoshida Y."/>
            <person name="Kikawada T."/>
            <person name="Gusev O."/>
        </authorList>
    </citation>
    <scope>NUCLEOTIDE SEQUENCE</scope>
    <source>
        <strain evidence="2">NIAS01</strain>
        <tissue evidence="2">Whole body or cell culture</tissue>
    </source>
</reference>
<organism evidence="2 3">
    <name type="scientific">Polypedilum vanderplanki</name>
    <name type="common">Sleeping chironomid midge</name>
    <dbReference type="NCBI Taxonomy" id="319348"/>
    <lineage>
        <taxon>Eukaryota</taxon>
        <taxon>Metazoa</taxon>
        <taxon>Ecdysozoa</taxon>
        <taxon>Arthropoda</taxon>
        <taxon>Hexapoda</taxon>
        <taxon>Insecta</taxon>
        <taxon>Pterygota</taxon>
        <taxon>Neoptera</taxon>
        <taxon>Endopterygota</taxon>
        <taxon>Diptera</taxon>
        <taxon>Nematocera</taxon>
        <taxon>Chironomoidea</taxon>
        <taxon>Chironomidae</taxon>
        <taxon>Chironominae</taxon>
        <taxon>Polypedilum</taxon>
        <taxon>Polypedilum</taxon>
    </lineage>
</organism>
<dbReference type="OrthoDB" id="7790673at2759"/>
<dbReference type="PROSITE" id="PS50878">
    <property type="entry name" value="RT_POL"/>
    <property type="match status" value="1"/>
</dbReference>
<accession>A0A9J6C587</accession>
<comment type="caution">
    <text evidence="2">The sequence shown here is derived from an EMBL/GenBank/DDBJ whole genome shotgun (WGS) entry which is preliminary data.</text>
</comment>
<proteinExistence type="predicted"/>
<name>A0A9J6C587_POLVA</name>
<evidence type="ECO:0000313" key="2">
    <source>
        <dbReference type="EMBL" id="KAG5677143.1"/>
    </source>
</evidence>